<dbReference type="InterPro" id="IPR012869">
    <property type="entry name" value="RHH_5"/>
</dbReference>
<dbReference type="Proteomes" id="UP001576780">
    <property type="component" value="Unassembled WGS sequence"/>
</dbReference>
<gene>
    <name evidence="2" type="ORF">ACE1CA_24060</name>
</gene>
<comment type="caution">
    <text evidence="2">The sequence shown here is derived from an EMBL/GenBank/DDBJ whole genome shotgun (WGS) entry which is preliminary data.</text>
</comment>
<sequence>MIVALENSAVGGKRKLEIVATYISKKQKQALEEWAKEEERSVSYILAKLVDKALEKRAAKKNQEEE</sequence>
<keyword evidence="3" id="KW-1185">Reference proteome</keyword>
<feature type="domain" description="CopG-like ribbon-helix-helix" evidence="1">
    <location>
        <begin position="30"/>
        <end position="57"/>
    </location>
</feature>
<evidence type="ECO:0000313" key="2">
    <source>
        <dbReference type="EMBL" id="MFB2837616.1"/>
    </source>
</evidence>
<dbReference type="Pfam" id="PF07878">
    <property type="entry name" value="RHH_5"/>
    <property type="match status" value="1"/>
</dbReference>
<dbReference type="RefSeq" id="WP_413279958.1">
    <property type="nucleotide sequence ID" value="NZ_JBHFNT010000217.1"/>
</dbReference>
<reference evidence="2 3" key="1">
    <citation type="submission" date="2024-09" db="EMBL/GenBank/DDBJ databases">
        <title>Floridaenema gen nov. (Aerosakkonemataceae, Aerosakkonematales ord. nov., Cyanobacteria) from benthic tropical and subtropical fresh waters, with the description of four new species.</title>
        <authorList>
            <person name="Moretto J.A."/>
            <person name="Berthold D.E."/>
            <person name="Lefler F.W."/>
            <person name="Huang I.-S."/>
            <person name="Laughinghouse H. IV."/>
        </authorList>
    </citation>
    <scope>NUCLEOTIDE SEQUENCE [LARGE SCALE GENOMIC DNA]</scope>
    <source>
        <strain evidence="2 3">BLCC-F167</strain>
    </source>
</reference>
<accession>A0ABV4WSF9</accession>
<evidence type="ECO:0000259" key="1">
    <source>
        <dbReference type="Pfam" id="PF07878"/>
    </source>
</evidence>
<name>A0ABV4WSF9_9CYAN</name>
<dbReference type="EMBL" id="JBHFNT010000217">
    <property type="protein sequence ID" value="MFB2837616.1"/>
    <property type="molecule type" value="Genomic_DNA"/>
</dbReference>
<organism evidence="2 3">
    <name type="scientific">Floridaenema evergladense BLCC-F167</name>
    <dbReference type="NCBI Taxonomy" id="3153639"/>
    <lineage>
        <taxon>Bacteria</taxon>
        <taxon>Bacillati</taxon>
        <taxon>Cyanobacteriota</taxon>
        <taxon>Cyanophyceae</taxon>
        <taxon>Oscillatoriophycideae</taxon>
        <taxon>Aerosakkonematales</taxon>
        <taxon>Aerosakkonemataceae</taxon>
        <taxon>Floridanema</taxon>
        <taxon>Floridanema evergladense</taxon>
    </lineage>
</organism>
<proteinExistence type="predicted"/>
<protein>
    <recommendedName>
        <fullName evidence="1">CopG-like ribbon-helix-helix domain-containing protein</fullName>
    </recommendedName>
</protein>
<evidence type="ECO:0000313" key="3">
    <source>
        <dbReference type="Proteomes" id="UP001576780"/>
    </source>
</evidence>